<organism evidence="2 3">
    <name type="scientific">Cyclostephanos tholiformis</name>
    <dbReference type="NCBI Taxonomy" id="382380"/>
    <lineage>
        <taxon>Eukaryota</taxon>
        <taxon>Sar</taxon>
        <taxon>Stramenopiles</taxon>
        <taxon>Ochrophyta</taxon>
        <taxon>Bacillariophyta</taxon>
        <taxon>Coscinodiscophyceae</taxon>
        <taxon>Thalassiosirophycidae</taxon>
        <taxon>Stephanodiscales</taxon>
        <taxon>Stephanodiscaceae</taxon>
        <taxon>Cyclostephanos</taxon>
    </lineage>
</organism>
<feature type="compositionally biased region" description="Basic residues" evidence="1">
    <location>
        <begin position="102"/>
        <end position="114"/>
    </location>
</feature>
<accession>A0ABD3SBM6</accession>
<dbReference type="AlphaFoldDB" id="A0ABD3SBM6"/>
<evidence type="ECO:0000256" key="1">
    <source>
        <dbReference type="SAM" id="MobiDB-lite"/>
    </source>
</evidence>
<dbReference type="EMBL" id="JALLPB020000084">
    <property type="protein sequence ID" value="KAL3821785.1"/>
    <property type="molecule type" value="Genomic_DNA"/>
</dbReference>
<evidence type="ECO:0000313" key="2">
    <source>
        <dbReference type="EMBL" id="KAL3821785.1"/>
    </source>
</evidence>
<comment type="caution">
    <text evidence="2">The sequence shown here is derived from an EMBL/GenBank/DDBJ whole genome shotgun (WGS) entry which is preliminary data.</text>
</comment>
<feature type="region of interest" description="Disordered" evidence="1">
    <location>
        <begin position="100"/>
        <end position="121"/>
    </location>
</feature>
<proteinExistence type="predicted"/>
<reference evidence="2 3" key="1">
    <citation type="submission" date="2024-10" db="EMBL/GenBank/DDBJ databases">
        <title>Updated reference genomes for cyclostephanoid diatoms.</title>
        <authorList>
            <person name="Roberts W.R."/>
            <person name="Alverson A.J."/>
        </authorList>
    </citation>
    <scope>NUCLEOTIDE SEQUENCE [LARGE SCALE GENOMIC DNA]</scope>
    <source>
        <strain evidence="2 3">AJA228-03</strain>
    </source>
</reference>
<protein>
    <submittedName>
        <fullName evidence="2">Uncharacterized protein</fullName>
    </submittedName>
</protein>
<sequence length="121" mass="13856">MATTDAALVSSSDASNRGWSLDSADVTVRVKPRRPYTPYNLFYLLERELVVQGNEPSAAREKAREKAIMSTMVKRPEDDIPIPSRYKNVALLPMWYEPNMKEKRKHRKTHGKSGKGREITH</sequence>
<evidence type="ECO:0000313" key="3">
    <source>
        <dbReference type="Proteomes" id="UP001530377"/>
    </source>
</evidence>
<name>A0ABD3SBM6_9STRA</name>
<dbReference type="Proteomes" id="UP001530377">
    <property type="component" value="Unassembled WGS sequence"/>
</dbReference>
<keyword evidence="3" id="KW-1185">Reference proteome</keyword>
<gene>
    <name evidence="2" type="ORF">ACHAXA_008778</name>
</gene>